<evidence type="ECO:0000313" key="3">
    <source>
        <dbReference type="Proteomes" id="UP001596507"/>
    </source>
</evidence>
<dbReference type="Proteomes" id="UP001596507">
    <property type="component" value="Unassembled WGS sequence"/>
</dbReference>
<sequence>MAAPQLAPRPMFAGVVAVWVVAALIGVAIGVFVPEGLRAAWLAIGLGVSLLLSFAIQLAAGRSQGFIRRVAMSVLGALLAMGVISLTFGLAALFPG</sequence>
<name>A0ABW2H9Y2_9MICO</name>
<feature type="transmembrane region" description="Helical" evidence="1">
    <location>
        <begin position="72"/>
        <end position="94"/>
    </location>
</feature>
<keyword evidence="3" id="KW-1185">Reference proteome</keyword>
<feature type="transmembrane region" description="Helical" evidence="1">
    <location>
        <begin position="12"/>
        <end position="33"/>
    </location>
</feature>
<keyword evidence="1" id="KW-1133">Transmembrane helix</keyword>
<gene>
    <name evidence="2" type="ORF">ACFQRL_03940</name>
</gene>
<dbReference type="EMBL" id="JBHTBE010000001">
    <property type="protein sequence ID" value="MFC7268109.1"/>
    <property type="molecule type" value="Genomic_DNA"/>
</dbReference>
<evidence type="ECO:0000256" key="1">
    <source>
        <dbReference type="SAM" id="Phobius"/>
    </source>
</evidence>
<keyword evidence="1" id="KW-0472">Membrane</keyword>
<accession>A0ABW2H9Y2</accession>
<dbReference type="RefSeq" id="WP_262873027.1">
    <property type="nucleotide sequence ID" value="NZ_BAABKW010000005.1"/>
</dbReference>
<reference evidence="3" key="1">
    <citation type="journal article" date="2019" name="Int. J. Syst. Evol. Microbiol.">
        <title>The Global Catalogue of Microorganisms (GCM) 10K type strain sequencing project: providing services to taxonomists for standard genome sequencing and annotation.</title>
        <authorList>
            <consortium name="The Broad Institute Genomics Platform"/>
            <consortium name="The Broad Institute Genome Sequencing Center for Infectious Disease"/>
            <person name="Wu L."/>
            <person name="Ma J."/>
        </authorList>
    </citation>
    <scope>NUCLEOTIDE SEQUENCE [LARGE SCALE GENOMIC DNA]</scope>
    <source>
        <strain evidence="3">CGMCC 1.15772</strain>
    </source>
</reference>
<comment type="caution">
    <text evidence="2">The sequence shown here is derived from an EMBL/GenBank/DDBJ whole genome shotgun (WGS) entry which is preliminary data.</text>
</comment>
<keyword evidence="1" id="KW-0812">Transmembrane</keyword>
<evidence type="ECO:0008006" key="4">
    <source>
        <dbReference type="Google" id="ProtNLM"/>
    </source>
</evidence>
<proteinExistence type="predicted"/>
<evidence type="ECO:0000313" key="2">
    <source>
        <dbReference type="EMBL" id="MFC7268109.1"/>
    </source>
</evidence>
<protein>
    <recommendedName>
        <fullName evidence="4">Major facilitator superfamily (MFS) profile domain-containing protein</fullName>
    </recommendedName>
</protein>
<feature type="transmembrane region" description="Helical" evidence="1">
    <location>
        <begin position="39"/>
        <end position="60"/>
    </location>
</feature>
<organism evidence="2 3">
    <name type="scientific">Microbacterium fluvii</name>
    <dbReference type="NCBI Taxonomy" id="415215"/>
    <lineage>
        <taxon>Bacteria</taxon>
        <taxon>Bacillati</taxon>
        <taxon>Actinomycetota</taxon>
        <taxon>Actinomycetes</taxon>
        <taxon>Micrococcales</taxon>
        <taxon>Microbacteriaceae</taxon>
        <taxon>Microbacterium</taxon>
    </lineage>
</organism>